<evidence type="ECO:0008006" key="4">
    <source>
        <dbReference type="Google" id="ProtNLM"/>
    </source>
</evidence>
<evidence type="ECO:0000313" key="3">
    <source>
        <dbReference type="Proteomes" id="UP001500542"/>
    </source>
</evidence>
<proteinExistence type="predicted"/>
<organism evidence="2 3">
    <name type="scientific">Kribbella koreensis</name>
    <dbReference type="NCBI Taxonomy" id="57909"/>
    <lineage>
        <taxon>Bacteria</taxon>
        <taxon>Bacillati</taxon>
        <taxon>Actinomycetota</taxon>
        <taxon>Actinomycetes</taxon>
        <taxon>Propionibacteriales</taxon>
        <taxon>Kribbellaceae</taxon>
        <taxon>Kribbella</taxon>
    </lineage>
</organism>
<dbReference type="EMBL" id="BAAAHK010000003">
    <property type="protein sequence ID" value="GAA0930435.1"/>
    <property type="molecule type" value="Genomic_DNA"/>
</dbReference>
<dbReference type="Proteomes" id="UP001500542">
    <property type="component" value="Unassembled WGS sequence"/>
</dbReference>
<dbReference type="SUPFAM" id="SSF88713">
    <property type="entry name" value="Glycoside hydrolase/deacetylase"/>
    <property type="match status" value="1"/>
</dbReference>
<feature type="region of interest" description="Disordered" evidence="1">
    <location>
        <begin position="447"/>
        <end position="475"/>
    </location>
</feature>
<dbReference type="InterPro" id="IPR011330">
    <property type="entry name" value="Glyco_hydro/deAcase_b/a-brl"/>
</dbReference>
<reference evidence="3" key="1">
    <citation type="journal article" date="2019" name="Int. J. Syst. Evol. Microbiol.">
        <title>The Global Catalogue of Microorganisms (GCM) 10K type strain sequencing project: providing services to taxonomists for standard genome sequencing and annotation.</title>
        <authorList>
            <consortium name="The Broad Institute Genomics Platform"/>
            <consortium name="The Broad Institute Genome Sequencing Center for Infectious Disease"/>
            <person name="Wu L."/>
            <person name="Ma J."/>
        </authorList>
    </citation>
    <scope>NUCLEOTIDE SEQUENCE [LARGE SCALE GENOMIC DNA]</scope>
    <source>
        <strain evidence="3">JCM 10977</strain>
    </source>
</reference>
<comment type="caution">
    <text evidence="2">The sequence shown here is derived from an EMBL/GenBank/DDBJ whole genome shotgun (WGS) entry which is preliminary data.</text>
</comment>
<keyword evidence="3" id="KW-1185">Reference proteome</keyword>
<sequence>MFESTHPFAFFDYWRVPYDLSGDSPETRLGVVTAGTSGKQLTWIRANGGKSRSDYKAGRYQLAGFSVVCHLYTGTALSPVDETWHKVEPILDGHGTEVAAVWEDQQGNVFLPLDPGESMSFLWSERYKTVGSANVKRLVRKGIVKGYYVVRPLLPRPLQLKMRRTLAKRQNAPSFPSWPLEPSLHSFYDWLFDLTTRLAGTPVPWIDLWPDGHSWAMVLTHDVETGFGRDEMELLRAPERDRGYVSSWNFVAERYEVSDEVVAKVKADGCEVGVHGLRHDGRDVASKRMLGQRLPAMRKHADHWGAVGFRSPATQRSWELMPTMGFDYDSSYTDSDPYEPQPGGCCTYLPFFNEGQVELPITLPQDHTLFEILQHDDGELWVGKARDIRERRGMVLVLAHPDYAEDPRLAKGWQQLLDEFQSDETAWKALPRDVASWWRDRASSELRQSPDGWTLTGPAEGRARVQHAPLANQEA</sequence>
<evidence type="ECO:0000313" key="2">
    <source>
        <dbReference type="EMBL" id="GAA0930435.1"/>
    </source>
</evidence>
<dbReference type="Gene3D" id="3.20.20.370">
    <property type="entry name" value="Glycoside hydrolase/deacetylase"/>
    <property type="match status" value="1"/>
</dbReference>
<gene>
    <name evidence="2" type="ORF">GCM10009554_13520</name>
</gene>
<dbReference type="RefSeq" id="WP_343965939.1">
    <property type="nucleotide sequence ID" value="NZ_BAAAHK010000003.1"/>
</dbReference>
<name>A0ABP4A2B2_9ACTN</name>
<protein>
    <recommendedName>
        <fullName evidence="4">NodB homology domain-containing protein</fullName>
    </recommendedName>
</protein>
<accession>A0ABP4A2B2</accession>
<evidence type="ECO:0000256" key="1">
    <source>
        <dbReference type="SAM" id="MobiDB-lite"/>
    </source>
</evidence>